<dbReference type="InterPro" id="IPR012677">
    <property type="entry name" value="Nucleotide-bd_a/b_plait_sf"/>
</dbReference>
<feature type="transmembrane region" description="Helical" evidence="5">
    <location>
        <begin position="130"/>
        <end position="153"/>
    </location>
</feature>
<accession>A0A9D4NWJ7</accession>
<feature type="transmembrane region" description="Helical" evidence="5">
    <location>
        <begin position="101"/>
        <end position="123"/>
    </location>
</feature>
<comment type="caution">
    <text evidence="9">The sequence shown here is derived from an EMBL/GenBank/DDBJ whole genome shotgun (WGS) entry which is preliminary data.</text>
</comment>
<evidence type="ECO:0000259" key="7">
    <source>
        <dbReference type="PROSITE" id="PS50106"/>
    </source>
</evidence>
<feature type="region of interest" description="Disordered" evidence="4">
    <location>
        <begin position="1587"/>
        <end position="1626"/>
    </location>
</feature>
<dbReference type="Gene3D" id="1.10.555.10">
    <property type="entry name" value="Rho GTPase activation protein"/>
    <property type="match status" value="1"/>
</dbReference>
<dbReference type="InterPro" id="IPR032296">
    <property type="entry name" value="CEBP_ZZ"/>
</dbReference>
<feature type="transmembrane region" description="Helical" evidence="5">
    <location>
        <begin position="251"/>
        <end position="269"/>
    </location>
</feature>
<feature type="region of interest" description="Disordered" evidence="4">
    <location>
        <begin position="1023"/>
        <end position="1053"/>
    </location>
</feature>
<evidence type="ECO:0000259" key="6">
    <source>
        <dbReference type="PROSITE" id="PS50102"/>
    </source>
</evidence>
<dbReference type="GO" id="GO:0030030">
    <property type="term" value="P:cell projection organization"/>
    <property type="evidence" value="ECO:0007669"/>
    <property type="project" value="TreeGrafter"/>
</dbReference>
<dbReference type="PROSITE" id="PS50102">
    <property type="entry name" value="RRM"/>
    <property type="match status" value="1"/>
</dbReference>
<keyword evidence="5" id="KW-0472">Membrane</keyword>
<feature type="transmembrane region" description="Helical" evidence="5">
    <location>
        <begin position="20"/>
        <end position="41"/>
    </location>
</feature>
<proteinExistence type="predicted"/>
<gene>
    <name evidence="9" type="ORF">HUG17_7798</name>
</gene>
<dbReference type="Pfam" id="PF16366">
    <property type="entry name" value="CEBP_ZZ"/>
    <property type="match status" value="1"/>
</dbReference>
<feature type="region of interest" description="Disordered" evidence="4">
    <location>
        <begin position="1842"/>
        <end position="1861"/>
    </location>
</feature>
<evidence type="ECO:0000256" key="3">
    <source>
        <dbReference type="PROSITE-ProRule" id="PRU00176"/>
    </source>
</evidence>
<organism evidence="9">
    <name type="scientific">Dermatophagoides farinae</name>
    <name type="common">American house dust mite</name>
    <dbReference type="NCBI Taxonomy" id="6954"/>
    <lineage>
        <taxon>Eukaryota</taxon>
        <taxon>Metazoa</taxon>
        <taxon>Ecdysozoa</taxon>
        <taxon>Arthropoda</taxon>
        <taxon>Chelicerata</taxon>
        <taxon>Arachnida</taxon>
        <taxon>Acari</taxon>
        <taxon>Acariformes</taxon>
        <taxon>Sarcoptiformes</taxon>
        <taxon>Astigmata</taxon>
        <taxon>Psoroptidia</taxon>
        <taxon>Analgoidea</taxon>
        <taxon>Pyroglyphidae</taxon>
        <taxon>Dermatophagoidinae</taxon>
        <taxon>Dermatophagoides</taxon>
    </lineage>
</organism>
<reference evidence="9" key="1">
    <citation type="submission" date="2020-06" db="EMBL/GenBank/DDBJ databases">
        <authorList>
            <person name="Ji K."/>
            <person name="Li J."/>
        </authorList>
    </citation>
    <scope>NUCLEOTIDE SEQUENCE</scope>
    <source>
        <strain evidence="9">JKM2019</strain>
        <tissue evidence="9">Whole body</tissue>
    </source>
</reference>
<dbReference type="GO" id="GO:0007165">
    <property type="term" value="P:signal transduction"/>
    <property type="evidence" value="ECO:0007669"/>
    <property type="project" value="InterPro"/>
</dbReference>
<keyword evidence="5" id="KW-1133">Transmembrane helix</keyword>
<feature type="compositionally biased region" description="Polar residues" evidence="4">
    <location>
        <begin position="1609"/>
        <end position="1626"/>
    </location>
</feature>
<feature type="region of interest" description="Disordered" evidence="4">
    <location>
        <begin position="1133"/>
        <end position="1161"/>
    </location>
</feature>
<evidence type="ECO:0000256" key="4">
    <source>
        <dbReference type="SAM" id="MobiDB-lite"/>
    </source>
</evidence>
<feature type="domain" description="RRM" evidence="6">
    <location>
        <begin position="2105"/>
        <end position="2178"/>
    </location>
</feature>
<dbReference type="GO" id="GO:0005096">
    <property type="term" value="F:GTPase activator activity"/>
    <property type="evidence" value="ECO:0007669"/>
    <property type="project" value="UniProtKB-KW"/>
</dbReference>
<dbReference type="InterPro" id="IPR038446">
    <property type="entry name" value="CEBP_ZZ_sf"/>
</dbReference>
<name>A0A9D4NWJ7_DERFA</name>
<dbReference type="Pfam" id="PF16367">
    <property type="entry name" value="RRM_7"/>
    <property type="match status" value="1"/>
</dbReference>
<dbReference type="Pfam" id="PF25336">
    <property type="entry name" value="C2_SYDE"/>
    <property type="match status" value="1"/>
</dbReference>
<dbReference type="SUPFAM" id="SSF48350">
    <property type="entry name" value="GTPase activation domain, GAP"/>
    <property type="match status" value="1"/>
</dbReference>
<dbReference type="PROSITE" id="PS50238">
    <property type="entry name" value="RHOGAP"/>
    <property type="match status" value="1"/>
</dbReference>
<dbReference type="InterPro" id="IPR036034">
    <property type="entry name" value="PDZ_sf"/>
</dbReference>
<keyword evidence="5" id="KW-0812">Transmembrane</keyword>
<evidence type="ECO:0000256" key="2">
    <source>
        <dbReference type="ARBA" id="ARBA00022884"/>
    </source>
</evidence>
<keyword evidence="2 3" id="KW-0694">RNA-binding</keyword>
<dbReference type="InterPro" id="IPR052118">
    <property type="entry name" value="Rho-GAP_regulator"/>
</dbReference>
<dbReference type="SUPFAM" id="SSF54928">
    <property type="entry name" value="RNA-binding domain, RBD"/>
    <property type="match status" value="1"/>
</dbReference>
<feature type="domain" description="PDZ" evidence="7">
    <location>
        <begin position="596"/>
        <end position="666"/>
    </location>
</feature>
<feature type="transmembrane region" description="Helical" evidence="5">
    <location>
        <begin position="72"/>
        <end position="95"/>
    </location>
</feature>
<dbReference type="PROSITE" id="PS50106">
    <property type="entry name" value="PDZ"/>
    <property type="match status" value="1"/>
</dbReference>
<feature type="transmembrane region" description="Helical" evidence="5">
    <location>
        <begin position="173"/>
        <end position="194"/>
    </location>
</feature>
<dbReference type="CDD" id="cd06718">
    <property type="entry name" value="PDZ_Par6-like"/>
    <property type="match status" value="1"/>
</dbReference>
<dbReference type="GO" id="GO:0016477">
    <property type="term" value="P:cell migration"/>
    <property type="evidence" value="ECO:0007669"/>
    <property type="project" value="TreeGrafter"/>
</dbReference>
<dbReference type="InterPro" id="IPR000504">
    <property type="entry name" value="RRM_dom"/>
</dbReference>
<dbReference type="EMBL" id="SDOV01000005">
    <property type="protein sequence ID" value="KAH7640331.1"/>
    <property type="molecule type" value="Genomic_DNA"/>
</dbReference>
<protein>
    <submittedName>
        <fullName evidence="9">Rho gtpase-activating protein-like protein</fullName>
    </submittedName>
</protein>
<dbReference type="GO" id="GO:0097060">
    <property type="term" value="C:synaptic membrane"/>
    <property type="evidence" value="ECO:0007669"/>
    <property type="project" value="TreeGrafter"/>
</dbReference>
<dbReference type="GO" id="GO:0003723">
    <property type="term" value="F:RNA binding"/>
    <property type="evidence" value="ECO:0007669"/>
    <property type="project" value="UniProtKB-UniRule"/>
</dbReference>
<feature type="transmembrane region" description="Helical" evidence="5">
    <location>
        <begin position="281"/>
        <end position="299"/>
    </location>
</feature>
<dbReference type="SMART" id="SM00228">
    <property type="entry name" value="PDZ"/>
    <property type="match status" value="1"/>
</dbReference>
<feature type="domain" description="Rho-GAP" evidence="8">
    <location>
        <begin position="1472"/>
        <end position="1659"/>
    </location>
</feature>
<dbReference type="PANTHER" id="PTHR46150:SF3">
    <property type="entry name" value="RHO GTPASE-ACTIVATING PROTEIN 100F"/>
    <property type="match status" value="1"/>
</dbReference>
<keyword evidence="1" id="KW-0343">GTPase activation</keyword>
<feature type="region of interest" description="Disordered" evidence="4">
    <location>
        <begin position="1065"/>
        <end position="1084"/>
    </location>
</feature>
<dbReference type="InterPro" id="IPR000198">
    <property type="entry name" value="RhoGAP_dom"/>
</dbReference>
<dbReference type="Pfam" id="PF00595">
    <property type="entry name" value="PDZ"/>
    <property type="match status" value="1"/>
</dbReference>
<evidence type="ECO:0000256" key="5">
    <source>
        <dbReference type="SAM" id="Phobius"/>
    </source>
</evidence>
<feature type="region of interest" description="Disordered" evidence="4">
    <location>
        <begin position="477"/>
        <end position="506"/>
    </location>
</feature>
<evidence type="ECO:0000256" key="1">
    <source>
        <dbReference type="ARBA" id="ARBA00022468"/>
    </source>
</evidence>
<dbReference type="Gene3D" id="3.30.70.330">
    <property type="match status" value="2"/>
</dbReference>
<dbReference type="Gene3D" id="2.30.42.10">
    <property type="match status" value="1"/>
</dbReference>
<dbReference type="InterPro" id="IPR008936">
    <property type="entry name" value="Rho_GTPase_activation_prot"/>
</dbReference>
<dbReference type="InterPro" id="IPR001478">
    <property type="entry name" value="PDZ"/>
</dbReference>
<evidence type="ECO:0000313" key="9">
    <source>
        <dbReference type="EMBL" id="KAH7640331.1"/>
    </source>
</evidence>
<sequence>MSANAVKVSDDSNDDGGGPLRLLLLILLVARVPICMILCIIENIAYKRQYQGFLGDRLGLNEINISYQREKYYLLVLTTIMIAYYLLTNIAGLISIISRHWVMYVTFVTFNLVCIFLDVIMASHLHKTRFWILMAISLIVSIIAIKFCMQISANWSQGIEIWPVLTTSTKASSIRITLLVLDIVRLLAIIILLIGANRSYHRSHQGLFVGVDADVQRTKIILFLLSVLAMAIYVFANVYSILALMYNRTSMLITCVIFNILCLILDSIITNKVRQSYRPMWLAIVLSVVTIILSIWFIIMDSVITMYQTNLAAQQQPQQQPMLVMQPTVAATAAYQQPSQQPNLSNSLMALCCGGCRKNAHGFTHPQTQLLNPSVSNNYLYQQHFQHLQQPKQQRLQQQQANANTTVMASPAPTSSYVPGCGGQQRYVGSMATTYVIPNQQHQSQQHPSSQQSQLITQHLNVMSPSRTAGSACGTITAQQHQYGKQSSPSNGPYHHHGHDIRGGGGGRIVSDMMVIAQPDSFRRISGLTSDVFRQIEQVEQQFDPSSLASTQYAEMERRGEMIIRILSPTQILPQWLDDTLRRFGDGVSLPSWIQFVEIIKRPGQTLGLYIREGDGLYTMDGVYISRIALESPVYQSGCLRVGDEVLAINFVDVSRMSLDDVVLIMSIPRRLILTIRSRPLNAEHMLTNRSIYGTGMSDSCYYDTVAGDIYSRVDDLRSKPVVVVKQQQSTDPSLMLDEDEEEEVFQAASAAAEAGLLDDPSTAAAAAVAALQDPTPAKAAAAVAAVNEIMVRSGSSLELYGSNAGSSLMMTTRSRRNRRLFTSDNLADLYQSETERAIANSNLYANIQGTRSGKLSSSPLMTTVNQKPIRTPLSSLYHGRLAHHGSRSRSATGRLMRTSSEQMLYGGLHQDPGEQIDHFLQRYQSLKQMQRGHRPMRTRHHSLDHSSMLSNSYSTQSLIGAMPSSNYRDISHQHGMAIPLPGMAEAVAIARRRYLRGETNIDSSGNLFDRSYSDTEQQYGEITDRFNRSNSLPRTPGLSGRHSHHRASSSLSNRLQQLEQFYSSTKSHGLRSSARPHSAMAGNYDAQDIATDSSTADMLSRMRRTGQNRYSGQGTGAASQLMSSTRLDSLRASLAESSSSEDVLAKSRSSSRTAATAASTSAIYETIRKSKMAQDLQQPQSGRLAAAAAAAAGSTTDDMKSRFSSLQISRHSSDTHGFNRPPYDDMLDTCHTQQQPQVSSATTSLIGQISTRPSRILMIDPSGFQQYGPDLHRQTTATIGTGGKNDGQIAGYSGLLVIHLLGVRGLQLDHLIATKSVTSKTGAKRVLYSVVECDRIYKARTVAVQSHENNSSNFDWDEVFDIDLFDTKEVSFLFYTWDQSLPDLNMRHKQCSKGTIHLPSIPALTKQHVHAFELRLYDTPGAMFYIKLEYHDLITTFKRSKRDHKSGVRTSRSSMSGPRSSTIGEQPLFGVDLETVIAREASGFSVPLIIKRCCEEIEQRGLHMLGIYRLCGSSLVKRTLRESFERNAWLADINAENVPDINVITSLTNTKSNELVDDRTTITDGSDDHEPIYRRSSLTNVMNQPLSSNIKSTTTDRSVNLDRGVSGRRNSTQWPIGTNRSSPFNIGSGHYQKQQLRHSRFSNVNLLSKSAPISDNYFFDEINRDNNGKCKSSFMNEWRLANNSGSFLNPNASHFSPTDNDYQQEIRSSSVHKNDSTGKKISGKVDKGALFVLDEEFFDRKERNSKNFLQMLAETGVDDDGPFGDFDSSYSQLPFMMIPSTAIESMHSPDSGQCLNSNSSFGNIVASSFINDMKQQRSSTTNISDDSSFSFDNVLGKGSISKTKGSKVANNDEQKHMEQQSQLDTNRSLFGNIHGLSSLINQPSVVASGHSSLMVPYSPLSTPSSSSESSSMLLVLQQQRTYNANAIACVNDELEVRARKHREEASRVDQCQSIFSINQFEFKSQRSVTYSVKVFLGGVLWDMTNEDMLEAFRQFGVVAVQRPGKEVRPSRSSRDLSKAGYLYLIFDDSTSVERLISVCKITFDNEGSKFLYPLQSKRSRKTKNVQVIPWDKNDSFHYRPGFPHHDTMATNNAGNMHSMIDESRMVFLGALHGMMNSKSIFEALQEIFGPVDYVILETDRFDYPMGFGRAQFATTSAYQRAINARFVKVLSLRFKKTIQVDPFLADQKCSQCQIENGPVYCFECRHYYCRNCWTMRHNDPGKEWHKILMKKVSTPINVPAAIAASPNSNTNTINTNNTGITSTKSH</sequence>
<feature type="compositionally biased region" description="Polar residues" evidence="4">
    <location>
        <begin position="1587"/>
        <end position="1599"/>
    </location>
</feature>
<dbReference type="Proteomes" id="UP000828236">
    <property type="component" value="Unassembled WGS sequence"/>
</dbReference>
<reference evidence="9" key="2">
    <citation type="journal article" date="2021" name="World Allergy Organ. J.">
        <title>Chromosome-level assembly of Dermatophagoides farinae genome and transcriptome reveals two novel allergens Der f 37 and Der f 39.</title>
        <authorList>
            <person name="Chen J."/>
            <person name="Cai Z."/>
            <person name="Fan D."/>
            <person name="Hu J."/>
            <person name="Hou Y."/>
            <person name="He Y."/>
            <person name="Zhang Z."/>
            <person name="Zhao Z."/>
            <person name="Gao P."/>
            <person name="Hu W."/>
            <person name="Sun J."/>
            <person name="Li J."/>
            <person name="Ji K."/>
        </authorList>
    </citation>
    <scope>NUCLEOTIDE SEQUENCE</scope>
    <source>
        <strain evidence="9">JKM2019</strain>
    </source>
</reference>
<dbReference type="PANTHER" id="PTHR46150">
    <property type="entry name" value="RHO GTPASE-ACTIVATING PROTEIN 100F"/>
    <property type="match status" value="1"/>
</dbReference>
<feature type="transmembrane region" description="Helical" evidence="5">
    <location>
        <begin position="220"/>
        <end position="245"/>
    </location>
</feature>
<dbReference type="CDD" id="cd19757">
    <property type="entry name" value="Bbox1"/>
    <property type="match status" value="1"/>
</dbReference>
<feature type="region of interest" description="Disordered" evidence="4">
    <location>
        <begin position="2248"/>
        <end position="2267"/>
    </location>
</feature>
<dbReference type="InterPro" id="IPR035979">
    <property type="entry name" value="RBD_domain_sf"/>
</dbReference>
<dbReference type="InterPro" id="IPR057459">
    <property type="entry name" value="SYDE1/2_C2"/>
</dbReference>
<dbReference type="Gene3D" id="4.10.640.40">
    <property type="entry name" value="Cytoplasmic polyadenylation element-binding protein, ZZ domain"/>
    <property type="match status" value="1"/>
</dbReference>
<dbReference type="GO" id="GO:0046578">
    <property type="term" value="P:regulation of Ras protein signal transduction"/>
    <property type="evidence" value="ECO:0007669"/>
    <property type="project" value="TreeGrafter"/>
</dbReference>
<feature type="compositionally biased region" description="Low complexity" evidence="4">
    <location>
        <begin position="1450"/>
        <end position="1462"/>
    </location>
</feature>
<dbReference type="SMART" id="SM00360">
    <property type="entry name" value="RRM"/>
    <property type="match status" value="2"/>
</dbReference>
<evidence type="ECO:0000259" key="8">
    <source>
        <dbReference type="PROSITE" id="PS50238"/>
    </source>
</evidence>
<feature type="region of interest" description="Disordered" evidence="4">
    <location>
        <begin position="1445"/>
        <end position="1464"/>
    </location>
</feature>
<dbReference type="SUPFAM" id="SSF50156">
    <property type="entry name" value="PDZ domain-like"/>
    <property type="match status" value="1"/>
</dbReference>
<feature type="compositionally biased region" description="Polar residues" evidence="4">
    <location>
        <begin position="477"/>
        <end position="491"/>
    </location>
</feature>
<dbReference type="Pfam" id="PF00620">
    <property type="entry name" value="RhoGAP"/>
    <property type="match status" value="1"/>
</dbReference>